<evidence type="ECO:0000256" key="5">
    <source>
        <dbReference type="PIRNR" id="PIRNR038994"/>
    </source>
</evidence>
<dbReference type="InterPro" id="IPR003764">
    <property type="entry name" value="GlcNAc_6-P_deAcase"/>
</dbReference>
<dbReference type="Pfam" id="PF01979">
    <property type="entry name" value="Amidohydro_1"/>
    <property type="match status" value="1"/>
</dbReference>
<keyword evidence="3 5" id="KW-0378">Hydrolase</keyword>
<dbReference type="InterPro" id="IPR032466">
    <property type="entry name" value="Metal_Hydrolase"/>
</dbReference>
<evidence type="ECO:0000256" key="3">
    <source>
        <dbReference type="ARBA" id="ARBA00022801"/>
    </source>
</evidence>
<dbReference type="PANTHER" id="PTHR11113:SF14">
    <property type="entry name" value="N-ACETYLGLUCOSAMINE-6-PHOSPHATE DEACETYLASE"/>
    <property type="match status" value="1"/>
</dbReference>
<dbReference type="Gene3D" id="2.30.40.10">
    <property type="entry name" value="Urease, subunit C, domain 1"/>
    <property type="match status" value="1"/>
</dbReference>
<dbReference type="SUPFAM" id="SSF51338">
    <property type="entry name" value="Composite domain of metallo-dependent hydrolases"/>
    <property type="match status" value="1"/>
</dbReference>
<dbReference type="Proteomes" id="UP000240527">
    <property type="component" value="Chromosome"/>
</dbReference>
<evidence type="ECO:0000259" key="6">
    <source>
        <dbReference type="Pfam" id="PF01979"/>
    </source>
</evidence>
<name>A0ABN5IWL9_9CAUL</name>
<gene>
    <name evidence="7" type="primary">nagA</name>
    <name evidence="7" type="ORF">B7G68_16105</name>
</gene>
<keyword evidence="8" id="KW-1185">Reference proteome</keyword>
<evidence type="ECO:0000313" key="7">
    <source>
        <dbReference type="EMBL" id="AVQ03237.1"/>
    </source>
</evidence>
<dbReference type="CDD" id="cd00854">
    <property type="entry name" value="NagA"/>
    <property type="match status" value="1"/>
</dbReference>
<dbReference type="EMBL" id="CP027850">
    <property type="protein sequence ID" value="AVQ03237.1"/>
    <property type="molecule type" value="Genomic_DNA"/>
</dbReference>
<dbReference type="PANTHER" id="PTHR11113">
    <property type="entry name" value="N-ACETYLGLUCOSAMINE-6-PHOSPHATE DEACETYLASE"/>
    <property type="match status" value="1"/>
</dbReference>
<dbReference type="InterPro" id="IPR011059">
    <property type="entry name" value="Metal-dep_hydrolase_composite"/>
</dbReference>
<accession>A0ABN5IWL9</accession>
<protein>
    <submittedName>
        <fullName evidence="7">N-acetylglucosamine-6-phosphate deacetylase</fullName>
    </submittedName>
</protein>
<proteinExistence type="inferred from homology"/>
<evidence type="ECO:0000256" key="2">
    <source>
        <dbReference type="ARBA" id="ARBA00022723"/>
    </source>
</evidence>
<dbReference type="RefSeq" id="WP_013080231.1">
    <property type="nucleotide sequence ID" value="NZ_CP027850.1"/>
</dbReference>
<evidence type="ECO:0000313" key="8">
    <source>
        <dbReference type="Proteomes" id="UP000240527"/>
    </source>
</evidence>
<dbReference type="NCBIfam" id="TIGR00221">
    <property type="entry name" value="nagA"/>
    <property type="match status" value="1"/>
</dbReference>
<comment type="similarity">
    <text evidence="1 5">Belongs to the metallo-dependent hydrolases superfamily. NagA family.</text>
</comment>
<evidence type="ECO:0000256" key="4">
    <source>
        <dbReference type="ARBA" id="ARBA00023277"/>
    </source>
</evidence>
<keyword evidence="2" id="KW-0479">Metal-binding</keyword>
<dbReference type="InterPro" id="IPR006680">
    <property type="entry name" value="Amidohydro-rel"/>
</dbReference>
<dbReference type="Gene3D" id="3.20.20.140">
    <property type="entry name" value="Metal-dependent hydrolases"/>
    <property type="match status" value="1"/>
</dbReference>
<organism evidence="7 8">
    <name type="scientific">Caulobacter segnis</name>
    <dbReference type="NCBI Taxonomy" id="88688"/>
    <lineage>
        <taxon>Bacteria</taxon>
        <taxon>Pseudomonadati</taxon>
        <taxon>Pseudomonadota</taxon>
        <taxon>Alphaproteobacteria</taxon>
        <taxon>Caulobacterales</taxon>
        <taxon>Caulobacteraceae</taxon>
        <taxon>Caulobacter</taxon>
    </lineage>
</organism>
<evidence type="ECO:0000256" key="1">
    <source>
        <dbReference type="ARBA" id="ARBA00010716"/>
    </source>
</evidence>
<sequence length="387" mass="40554">MLVALINGRVLTPAGLVEDQAVLVEGGKVAAVVAMAEVPAGAERQDLAGGLLVPGYIDTQVNGGGGVLFNDAPTVETIAAIGAAHRAYGTTGFLPTLISDDLDVVDRALRATEAAIEAGAPGVLGVHIEGPFLNPKRKGIHDEAKFRVIDEDAIALLSSLKRGKLLLTLAPERTTPEIIARLSKAGVIVAAGHTNARYETMRQAIDQGLSGVTHLFNAMSPLTSREPGVVGAVLEDQSVWAGIIVDGRHVDPVTLKIALRARPLDRFMLVTDAMPTVGMADKRFTLQGRQITVRDGVCVDDHGTLAGSDLDMAAAVRNAVSMLGLSLADAVMMASAAPAAFLGLGRQRGQIVPGFAADFCLLDDDLNVAKTWIDGKENHVRKKPLPV</sequence>
<feature type="domain" description="Amidohydrolase-related" evidence="6">
    <location>
        <begin position="52"/>
        <end position="376"/>
    </location>
</feature>
<keyword evidence="4 5" id="KW-0119">Carbohydrate metabolism</keyword>
<dbReference type="SUPFAM" id="SSF51556">
    <property type="entry name" value="Metallo-dependent hydrolases"/>
    <property type="match status" value="1"/>
</dbReference>
<dbReference type="PIRSF" id="PIRSF038994">
    <property type="entry name" value="NagA"/>
    <property type="match status" value="1"/>
</dbReference>
<reference evidence="7 8" key="1">
    <citation type="journal article" date="2015" name="Biotechnol. Bioeng.">
        <title>Genome sequence and phenotypic characterization of Caulobacter segnis.</title>
        <authorList>
            <person name="Patel S."/>
            <person name="Fletcher B."/>
            <person name="Scott D.C."/>
            <person name="Ely B."/>
        </authorList>
    </citation>
    <scope>NUCLEOTIDE SEQUENCE [LARGE SCALE GENOMIC DNA]</scope>
    <source>
        <strain evidence="7 8">TK0059</strain>
    </source>
</reference>